<dbReference type="GO" id="GO:0050661">
    <property type="term" value="F:NADP binding"/>
    <property type="evidence" value="ECO:0007669"/>
    <property type="project" value="InterPro"/>
</dbReference>
<dbReference type="GO" id="GO:0016054">
    <property type="term" value="P:organic acid catabolic process"/>
    <property type="evidence" value="ECO:0007669"/>
    <property type="project" value="UniProtKB-ARBA"/>
</dbReference>
<dbReference type="GO" id="GO:0051287">
    <property type="term" value="F:NAD binding"/>
    <property type="evidence" value="ECO:0007669"/>
    <property type="project" value="InterPro"/>
</dbReference>
<dbReference type="InterPro" id="IPR013328">
    <property type="entry name" value="6PGD_dom2"/>
</dbReference>
<accession>A0A3A6PZJ7</accession>
<dbReference type="PANTHER" id="PTHR22981">
    <property type="entry name" value="3-HYDROXYISOBUTYRATE DEHYDROGENASE-RELATED"/>
    <property type="match status" value="1"/>
</dbReference>
<feature type="active site" evidence="4">
    <location>
        <position position="176"/>
    </location>
</feature>
<dbReference type="Gene3D" id="3.40.50.720">
    <property type="entry name" value="NAD(P)-binding Rossmann-like Domain"/>
    <property type="match status" value="1"/>
</dbReference>
<dbReference type="InterPro" id="IPR006115">
    <property type="entry name" value="6PGDH_NADP-bd"/>
</dbReference>
<dbReference type="SUPFAM" id="SSF51735">
    <property type="entry name" value="NAD(P)-binding Rossmann-fold domains"/>
    <property type="match status" value="1"/>
</dbReference>
<feature type="domain" description="6-phosphogluconate dehydrogenase NADP-binding" evidence="5">
    <location>
        <begin position="2"/>
        <end position="167"/>
    </location>
</feature>
<dbReference type="EMBL" id="QXQB01000003">
    <property type="protein sequence ID" value="RJX39164.1"/>
    <property type="molecule type" value="Genomic_DNA"/>
</dbReference>
<name>A0A3A6PZJ7_9BACL</name>
<dbReference type="AlphaFoldDB" id="A0A3A6PZJ7"/>
<keyword evidence="8" id="KW-1185">Reference proteome</keyword>
<dbReference type="RefSeq" id="WP_120112330.1">
    <property type="nucleotide sequence ID" value="NZ_QXQB01000003.1"/>
</dbReference>
<keyword evidence="3" id="KW-0520">NAD</keyword>
<protein>
    <submittedName>
        <fullName evidence="7">NAD(P)-dependent oxidoreductase</fullName>
    </submittedName>
</protein>
<dbReference type="InterPro" id="IPR008927">
    <property type="entry name" value="6-PGluconate_DH-like_C_sf"/>
</dbReference>
<dbReference type="PIRSF" id="PIRSF000103">
    <property type="entry name" value="HIBADH"/>
    <property type="match status" value="1"/>
</dbReference>
<organism evidence="7 8">
    <name type="scientific">Paenibacillus pinisoli</name>
    <dbReference type="NCBI Taxonomy" id="1276110"/>
    <lineage>
        <taxon>Bacteria</taxon>
        <taxon>Bacillati</taxon>
        <taxon>Bacillota</taxon>
        <taxon>Bacilli</taxon>
        <taxon>Bacillales</taxon>
        <taxon>Paenibacillaceae</taxon>
        <taxon>Paenibacillus</taxon>
    </lineage>
</organism>
<dbReference type="InterPro" id="IPR036291">
    <property type="entry name" value="NAD(P)-bd_dom_sf"/>
</dbReference>
<dbReference type="Proteomes" id="UP000267798">
    <property type="component" value="Unassembled WGS sequence"/>
</dbReference>
<proteinExistence type="inferred from homology"/>
<dbReference type="GO" id="GO:0016616">
    <property type="term" value="F:oxidoreductase activity, acting on the CH-OH group of donors, NAD or NADP as acceptor"/>
    <property type="evidence" value="ECO:0007669"/>
    <property type="project" value="TreeGrafter"/>
</dbReference>
<reference evidence="7 8" key="1">
    <citation type="submission" date="2018-09" db="EMBL/GenBank/DDBJ databases">
        <title>Paenibacillus aracenensis nov. sp. isolated from a cave in southern Spain.</title>
        <authorList>
            <person name="Jurado V."/>
            <person name="Gutierrez-Patricio S."/>
            <person name="Gonzalez-Pimentel J.L."/>
            <person name="Miller A.Z."/>
            <person name="Laiz L."/>
            <person name="Saiz-Jimenez C."/>
        </authorList>
    </citation>
    <scope>NUCLEOTIDE SEQUENCE [LARGE SCALE GENOMIC DNA]</scope>
    <source>
        <strain evidence="7 8">JCM 19203</strain>
    </source>
</reference>
<comment type="similarity">
    <text evidence="1">Belongs to the HIBADH-related family.</text>
</comment>
<dbReference type="InterPro" id="IPR002204">
    <property type="entry name" value="3-OH-isobutyrate_DH-rel_CS"/>
</dbReference>
<dbReference type="Gene3D" id="1.10.1040.10">
    <property type="entry name" value="N-(1-d-carboxylethyl)-l-norvaline Dehydrogenase, domain 2"/>
    <property type="match status" value="1"/>
</dbReference>
<evidence type="ECO:0000259" key="6">
    <source>
        <dbReference type="Pfam" id="PF14833"/>
    </source>
</evidence>
<evidence type="ECO:0000256" key="3">
    <source>
        <dbReference type="ARBA" id="ARBA00023027"/>
    </source>
</evidence>
<dbReference type="SUPFAM" id="SSF48179">
    <property type="entry name" value="6-phosphogluconate dehydrogenase C-terminal domain-like"/>
    <property type="match status" value="1"/>
</dbReference>
<comment type="caution">
    <text evidence="7">The sequence shown here is derived from an EMBL/GenBank/DDBJ whole genome shotgun (WGS) entry which is preliminary data.</text>
</comment>
<feature type="domain" description="3-hydroxyisobutyrate dehydrogenase-like NAD-binding" evidence="6">
    <location>
        <begin position="170"/>
        <end position="289"/>
    </location>
</feature>
<sequence>MRIAFIGLGTMGKPMAMHLQRAGHTLAVYNRNRDRARDFEGLESVTVVSTPKDAAGQADIVFTMLTDDAVVEAVYLGEDGILSACTDDAFGTPKIVVDCSTIYPDTTTMLAERLAAVGVDMLDAPVSGSEPHAIEGILTFIVGGKKEAYETCLPLFELMGRKALYMGPNGTGANAKLANNLIVAANITALAEGMSIVQKSGGNPELFLEILAGGGARSAAAEVKGPRILNRDFSPQFMAQLMFKDIKLAGRLAQSLQVPTPIQATVQQLFQMTCNSGLGQEDLSAVAKTYESWIGQTIGENLEKK</sequence>
<keyword evidence="2" id="KW-0560">Oxidoreductase</keyword>
<evidence type="ECO:0000313" key="7">
    <source>
        <dbReference type="EMBL" id="RJX39164.1"/>
    </source>
</evidence>
<dbReference type="OrthoDB" id="9786703at2"/>
<evidence type="ECO:0000256" key="4">
    <source>
        <dbReference type="PIRSR" id="PIRSR000103-1"/>
    </source>
</evidence>
<evidence type="ECO:0000259" key="5">
    <source>
        <dbReference type="Pfam" id="PF03446"/>
    </source>
</evidence>
<dbReference type="InterPro" id="IPR029154">
    <property type="entry name" value="HIBADH-like_NADP-bd"/>
</dbReference>
<evidence type="ECO:0000313" key="8">
    <source>
        <dbReference type="Proteomes" id="UP000267798"/>
    </source>
</evidence>
<dbReference type="InterPro" id="IPR015815">
    <property type="entry name" value="HIBADH-related"/>
</dbReference>
<evidence type="ECO:0000256" key="1">
    <source>
        <dbReference type="ARBA" id="ARBA00009080"/>
    </source>
</evidence>
<evidence type="ECO:0000256" key="2">
    <source>
        <dbReference type="ARBA" id="ARBA00023002"/>
    </source>
</evidence>
<dbReference type="Pfam" id="PF14833">
    <property type="entry name" value="NAD_binding_11"/>
    <property type="match status" value="1"/>
</dbReference>
<dbReference type="PROSITE" id="PS00895">
    <property type="entry name" value="3_HYDROXYISOBUT_DH"/>
    <property type="match status" value="1"/>
</dbReference>
<dbReference type="Pfam" id="PF03446">
    <property type="entry name" value="NAD_binding_2"/>
    <property type="match status" value="1"/>
</dbReference>
<dbReference type="PANTHER" id="PTHR22981:SF80">
    <property type="entry name" value="BLR4309 PROTEIN"/>
    <property type="match status" value="1"/>
</dbReference>
<gene>
    <name evidence="7" type="ORF">D3P09_16875</name>
</gene>